<keyword evidence="4 6" id="KW-0472">Membrane</keyword>
<gene>
    <name evidence="7" type="ORF">DMC30DRAFT_9877</name>
</gene>
<keyword evidence="2 6" id="KW-0812">Transmembrane</keyword>
<feature type="transmembrane region" description="Helical" evidence="6">
    <location>
        <begin position="85"/>
        <end position="104"/>
    </location>
</feature>
<evidence type="ECO:0000256" key="4">
    <source>
        <dbReference type="ARBA" id="ARBA00023136"/>
    </source>
</evidence>
<protein>
    <recommendedName>
        <fullName evidence="9">RTA1 like protein-domain-containing protein</fullName>
    </recommendedName>
</protein>
<dbReference type="Pfam" id="PF04479">
    <property type="entry name" value="RTA1"/>
    <property type="match status" value="1"/>
</dbReference>
<keyword evidence="8" id="KW-1185">Reference proteome</keyword>
<dbReference type="EMBL" id="SOZI01000010">
    <property type="protein sequence ID" value="TNY23547.1"/>
    <property type="molecule type" value="Genomic_DNA"/>
</dbReference>
<sequence>MAVNVCPPGVWSYYAYDPMRVMTYVALALFFVIFVAQLALTIKYRTRYMIPFVIGMLGESCGYIFRRVSADNSCGRGSALTWYLLQELFLILCPALMCASYYMVRLSARPSPAPPRSLLPAHVPVDPAVLRPHHNLCRREVDAHSEQVGDVHLRHGRHRLVCHSGCWWKPLLFRQPRPVQDGKGHPPRRVHCTDLWLGAVRNLRHHLPRPRPPRRRSYGRLDPLPVDAVRREHLRPRPRHLPLCRVWHGQRRRRQGLPPQHRGLLLRSRVRPDPPRRHHPHSVLPRPVHPARARAHVPALAGGGGCRRAGREPGGEREGVAWGREEEVVEEVVSWRLAGATFLEGCGHIARWSHRFFVGRRVALEKDLGTSMRTGL</sequence>
<dbReference type="STRING" id="5288.A0A5C5G353"/>
<dbReference type="AlphaFoldDB" id="A0A5C5G353"/>
<evidence type="ECO:0000256" key="1">
    <source>
        <dbReference type="ARBA" id="ARBA00004141"/>
    </source>
</evidence>
<dbReference type="InterPro" id="IPR007568">
    <property type="entry name" value="RTA1"/>
</dbReference>
<feature type="region of interest" description="Disordered" evidence="5">
    <location>
        <begin position="269"/>
        <end position="291"/>
    </location>
</feature>
<reference evidence="7 8" key="1">
    <citation type="submission" date="2019-03" db="EMBL/GenBank/DDBJ databases">
        <title>Rhodosporidium diobovatum UCD-FST 08-225 genome sequencing, assembly, and annotation.</title>
        <authorList>
            <person name="Fakankun I.U."/>
            <person name="Fristensky B."/>
            <person name="Levin D.B."/>
        </authorList>
    </citation>
    <scope>NUCLEOTIDE SEQUENCE [LARGE SCALE GENOMIC DNA]</scope>
    <source>
        <strain evidence="7 8">UCD-FST 08-225</strain>
    </source>
</reference>
<comment type="caution">
    <text evidence="7">The sequence shown here is derived from an EMBL/GenBank/DDBJ whole genome shotgun (WGS) entry which is preliminary data.</text>
</comment>
<feature type="region of interest" description="Disordered" evidence="5">
    <location>
        <begin position="300"/>
        <end position="319"/>
    </location>
</feature>
<comment type="subcellular location">
    <subcellularLocation>
        <location evidence="1">Membrane</location>
        <topology evidence="1">Multi-pass membrane protein</topology>
    </subcellularLocation>
</comment>
<keyword evidence="3 6" id="KW-1133">Transmembrane helix</keyword>
<dbReference type="PANTHER" id="PTHR31465">
    <property type="entry name" value="PROTEIN RTA1-RELATED"/>
    <property type="match status" value="1"/>
</dbReference>
<evidence type="ECO:0000256" key="6">
    <source>
        <dbReference type="SAM" id="Phobius"/>
    </source>
</evidence>
<feature type="compositionally biased region" description="Basic and acidic residues" evidence="5">
    <location>
        <begin position="309"/>
        <end position="319"/>
    </location>
</feature>
<dbReference type="GO" id="GO:0016020">
    <property type="term" value="C:membrane"/>
    <property type="evidence" value="ECO:0007669"/>
    <property type="project" value="UniProtKB-SubCell"/>
</dbReference>
<evidence type="ECO:0000256" key="3">
    <source>
        <dbReference type="ARBA" id="ARBA00022989"/>
    </source>
</evidence>
<proteinExistence type="predicted"/>
<dbReference type="Proteomes" id="UP000311382">
    <property type="component" value="Unassembled WGS sequence"/>
</dbReference>
<accession>A0A5C5G353</accession>
<feature type="transmembrane region" description="Helical" evidence="6">
    <location>
        <begin position="21"/>
        <end position="41"/>
    </location>
</feature>
<name>A0A5C5G353_9BASI</name>
<evidence type="ECO:0000313" key="7">
    <source>
        <dbReference type="EMBL" id="TNY23547.1"/>
    </source>
</evidence>
<dbReference type="PANTHER" id="PTHR31465:SF1">
    <property type="entry name" value="PROTEIN RTA1-RELATED"/>
    <property type="match status" value="1"/>
</dbReference>
<evidence type="ECO:0000313" key="8">
    <source>
        <dbReference type="Proteomes" id="UP000311382"/>
    </source>
</evidence>
<organism evidence="7 8">
    <name type="scientific">Rhodotorula diobovata</name>
    <dbReference type="NCBI Taxonomy" id="5288"/>
    <lineage>
        <taxon>Eukaryota</taxon>
        <taxon>Fungi</taxon>
        <taxon>Dikarya</taxon>
        <taxon>Basidiomycota</taxon>
        <taxon>Pucciniomycotina</taxon>
        <taxon>Microbotryomycetes</taxon>
        <taxon>Sporidiobolales</taxon>
        <taxon>Sporidiobolaceae</taxon>
        <taxon>Rhodotorula</taxon>
    </lineage>
</organism>
<evidence type="ECO:0000256" key="5">
    <source>
        <dbReference type="SAM" id="MobiDB-lite"/>
    </source>
</evidence>
<evidence type="ECO:0000256" key="2">
    <source>
        <dbReference type="ARBA" id="ARBA00022692"/>
    </source>
</evidence>
<evidence type="ECO:0008006" key="9">
    <source>
        <dbReference type="Google" id="ProtNLM"/>
    </source>
</evidence>
<dbReference type="OrthoDB" id="3358017at2759"/>